<keyword evidence="3" id="KW-1185">Reference proteome</keyword>
<protein>
    <submittedName>
        <fullName evidence="2">HD phosphohydrolase protein</fullName>
    </submittedName>
</protein>
<reference evidence="2 3" key="1">
    <citation type="submission" date="2020-04" db="EMBL/GenBank/DDBJ databases">
        <title>Advantages and limits of metagenomic assembly and binning of a giant virus.</title>
        <authorList>
            <person name="Schulz F."/>
            <person name="Andreani J."/>
            <person name="Francis R."/>
            <person name="Boudjemaa H."/>
            <person name="Bou Khalil J.Y."/>
            <person name="Lee J."/>
            <person name="La Scola B."/>
            <person name="Woyke T."/>
        </authorList>
    </citation>
    <scope>NUCLEOTIDE SEQUENCE [LARGE SCALE GENOMIC DNA]</scope>
    <source>
        <strain evidence="2 3">FV1/VV64</strain>
    </source>
</reference>
<sequence>MEGLLVKDNLWSPEGHIITDTRLIQLLKSKTVERLKWIGQNGPLNHYPSPDGIVSPTSRYDHSVGAMILTLKIGGTNDEAIAALLHDIIHTAFSHAFDFIVQSAAISYHETQKDRLLDQFSDELQDILGPNWKRYLNEKKWPLIKKNNPFAIDIADYTVRDGVAFNLCTREEARERMIDLYIDQETRHLKSKTYETSIWWSMLSEKTNGLIYTTPWNYAMNHYIASALKELVERNLIDIDILEKVPYKNIEIDTWQMALKTEYGQMLQIVHTKKWEFFPLDRKNMSGYVDIGEFDVRMRVVKPPVMFENTISYPTTIEKYILAYRSQ</sequence>
<feature type="domain" description="HD/PDEase" evidence="1">
    <location>
        <begin position="55"/>
        <end position="167"/>
    </location>
</feature>
<dbReference type="Pfam" id="PF01966">
    <property type="entry name" value="HD"/>
    <property type="match status" value="1"/>
</dbReference>
<dbReference type="CDD" id="cd00077">
    <property type="entry name" value="HDc"/>
    <property type="match status" value="1"/>
</dbReference>
<accession>A0A7D3QVE8</accession>
<evidence type="ECO:0000313" key="2">
    <source>
        <dbReference type="EMBL" id="QKF94204.1"/>
    </source>
</evidence>
<name>A0A7D3QVE8_9VIRU</name>
<evidence type="ECO:0000313" key="3">
    <source>
        <dbReference type="Proteomes" id="UP001162001"/>
    </source>
</evidence>
<dbReference type="InterPro" id="IPR006674">
    <property type="entry name" value="HD_domain"/>
</dbReference>
<evidence type="ECO:0000259" key="1">
    <source>
        <dbReference type="SMART" id="SM00471"/>
    </source>
</evidence>
<dbReference type="SMART" id="SM00471">
    <property type="entry name" value="HDc"/>
    <property type="match status" value="1"/>
</dbReference>
<proteinExistence type="predicted"/>
<gene>
    <name evidence="2" type="ORF">Fadolivirus_1_746</name>
</gene>
<dbReference type="SUPFAM" id="SSF109604">
    <property type="entry name" value="HD-domain/PDEase-like"/>
    <property type="match status" value="1"/>
</dbReference>
<dbReference type="EMBL" id="MT418680">
    <property type="protein sequence ID" value="QKF94204.1"/>
    <property type="molecule type" value="Genomic_DNA"/>
</dbReference>
<dbReference type="InterPro" id="IPR003607">
    <property type="entry name" value="HD/PDEase_dom"/>
</dbReference>
<organism evidence="2 3">
    <name type="scientific">Fadolivirus FV1/VV64</name>
    <dbReference type="NCBI Taxonomy" id="3070911"/>
    <lineage>
        <taxon>Viruses</taxon>
        <taxon>Varidnaviria</taxon>
        <taxon>Bamfordvirae</taxon>
        <taxon>Nucleocytoviricota</taxon>
        <taxon>Megaviricetes</taxon>
        <taxon>Imitervirales</taxon>
        <taxon>Mimiviridae</taxon>
        <taxon>Klosneuvirinae</taxon>
        <taxon>Fadolivirus</taxon>
        <taxon>Fadolivirus algeromassiliense</taxon>
    </lineage>
</organism>
<dbReference type="Proteomes" id="UP001162001">
    <property type="component" value="Segment"/>
</dbReference>
<dbReference type="Gene3D" id="1.10.3210.10">
    <property type="entry name" value="Hypothetical protein af1432"/>
    <property type="match status" value="1"/>
</dbReference>